<evidence type="ECO:0000256" key="4">
    <source>
        <dbReference type="ARBA" id="ARBA00023242"/>
    </source>
</evidence>
<dbReference type="EMBL" id="CP058610">
    <property type="protein sequence ID" value="QLG74417.1"/>
    <property type="molecule type" value="Genomic_DNA"/>
</dbReference>
<gene>
    <name evidence="9" type="ORF">HG535_0G03000</name>
</gene>
<evidence type="ECO:0000256" key="5">
    <source>
        <dbReference type="ARBA" id="ARBA00037300"/>
    </source>
</evidence>
<dbReference type="RefSeq" id="XP_037146142.1">
    <property type="nucleotide sequence ID" value="XM_037290247.1"/>
</dbReference>
<feature type="compositionally biased region" description="Basic and acidic residues" evidence="8">
    <location>
        <begin position="213"/>
        <end position="237"/>
    </location>
</feature>
<feature type="compositionally biased region" description="Basic residues" evidence="8">
    <location>
        <begin position="244"/>
        <end position="254"/>
    </location>
</feature>
<dbReference type="OrthoDB" id="25675at2759"/>
<dbReference type="GO" id="GO:0006364">
    <property type="term" value="P:rRNA processing"/>
    <property type="evidence" value="ECO:0007669"/>
    <property type="project" value="UniProtKB-KW"/>
</dbReference>
<dbReference type="Proteomes" id="UP000509704">
    <property type="component" value="Chromosome 7"/>
</dbReference>
<dbReference type="GeneID" id="59238200"/>
<proteinExistence type="inferred from homology"/>
<sequence length="274" mass="30842">MRQKRAKSYRKQMLVYNHTFKFREPYQVLVDDQLVLDCYKSSFDLVKGLKRTLQAEVKVMITQCCMQALYAYGNQEAIDIAKGFERRRCNHPPKDPLPPQKCLDDVVNVNGNNKHRYVVASQDLNIRRSLRKIPGVPLIHLSRSVMVMEPLSDASARISAKVEESKLFKGLNDPKVGSLDTSTNDKSMISKVLKKGKKGPSCPNPLSMKKKTVKDISRKENGSAKRKIETVDNEIKTDSQVMIKSKRRRKHKSGTKNDAGQGSSGSYGSNGIEA</sequence>
<dbReference type="GO" id="GO:0032040">
    <property type="term" value="C:small-subunit processome"/>
    <property type="evidence" value="ECO:0007669"/>
    <property type="project" value="InterPro"/>
</dbReference>
<dbReference type="CDD" id="cd09865">
    <property type="entry name" value="PIN_ScUtp23p-like"/>
    <property type="match status" value="1"/>
</dbReference>
<protein>
    <recommendedName>
        <fullName evidence="7">U three protein 23</fullName>
    </recommendedName>
</protein>
<feature type="region of interest" description="Disordered" evidence="8">
    <location>
        <begin position="193"/>
        <end position="274"/>
    </location>
</feature>
<name>A0A7H9B755_ZYGMR</name>
<dbReference type="SUPFAM" id="SSF88723">
    <property type="entry name" value="PIN domain-like"/>
    <property type="match status" value="1"/>
</dbReference>
<dbReference type="KEGG" id="zmk:HG535_0G03000"/>
<comment type="function">
    <text evidence="5">Involved in rRNA-processing and ribosome biogenesis.</text>
</comment>
<keyword evidence="10" id="KW-1185">Reference proteome</keyword>
<keyword evidence="3" id="KW-0698">rRNA processing</keyword>
<evidence type="ECO:0000313" key="10">
    <source>
        <dbReference type="Proteomes" id="UP000509704"/>
    </source>
</evidence>
<feature type="compositionally biased region" description="Low complexity" evidence="8">
    <location>
        <begin position="260"/>
        <end position="274"/>
    </location>
</feature>
<evidence type="ECO:0000256" key="2">
    <source>
        <dbReference type="ARBA" id="ARBA00022517"/>
    </source>
</evidence>
<comment type="similarity">
    <text evidence="6">Belongs to the UTP23/FCF1 family. UTP23 subfamily.</text>
</comment>
<evidence type="ECO:0000313" key="9">
    <source>
        <dbReference type="EMBL" id="QLG74417.1"/>
    </source>
</evidence>
<evidence type="ECO:0000256" key="7">
    <source>
        <dbReference type="ARBA" id="ARBA00076388"/>
    </source>
</evidence>
<evidence type="ECO:0000256" key="1">
    <source>
        <dbReference type="ARBA" id="ARBA00004604"/>
    </source>
</evidence>
<reference evidence="9 10" key="1">
    <citation type="submission" date="2020-07" db="EMBL/GenBank/DDBJ databases">
        <title>The yeast mating-type switching endonuclease HO is a domesticated member of an unorthodox homing genetic element family.</title>
        <authorList>
            <person name="Coughlan A.Y."/>
            <person name="Lombardi L."/>
            <person name="Braun-Galleani S."/>
            <person name="Martos A.R."/>
            <person name="Galeote V."/>
            <person name="Bigey F."/>
            <person name="Dequin S."/>
            <person name="Byrne K.P."/>
            <person name="Wolfe K.H."/>
        </authorList>
    </citation>
    <scope>NUCLEOTIDE SEQUENCE [LARGE SCALE GENOMIC DNA]</scope>
    <source>
        <strain evidence="9 10">NRRL Y-6702</strain>
    </source>
</reference>
<accession>A0A7H9B755</accession>
<dbReference type="FunFam" id="3.40.50.1010:FF:000006">
    <property type="entry name" value="rRNA-processing protein UTP23 homolog"/>
    <property type="match status" value="1"/>
</dbReference>
<dbReference type="Pfam" id="PF04900">
    <property type="entry name" value="Fcf1"/>
    <property type="match status" value="1"/>
</dbReference>
<dbReference type="InterPro" id="IPR029060">
    <property type="entry name" value="PIN-like_dom_sf"/>
</dbReference>
<evidence type="ECO:0000256" key="3">
    <source>
        <dbReference type="ARBA" id="ARBA00022552"/>
    </source>
</evidence>
<dbReference type="PANTHER" id="PTHR12416">
    <property type="entry name" value="RRNA-PROCESSING PROTEIN UTP23 HOMOLOG"/>
    <property type="match status" value="1"/>
</dbReference>
<keyword evidence="2" id="KW-0690">Ribosome biogenesis</keyword>
<evidence type="ECO:0000256" key="6">
    <source>
        <dbReference type="ARBA" id="ARBA00038503"/>
    </source>
</evidence>
<dbReference type="Gene3D" id="3.40.50.1010">
    <property type="entry name" value="5'-nuclease"/>
    <property type="match status" value="1"/>
</dbReference>
<comment type="subcellular location">
    <subcellularLocation>
        <location evidence="1">Nucleus</location>
        <location evidence="1">Nucleolus</location>
    </subcellularLocation>
</comment>
<keyword evidence="4" id="KW-0539">Nucleus</keyword>
<evidence type="ECO:0000256" key="8">
    <source>
        <dbReference type="SAM" id="MobiDB-lite"/>
    </source>
</evidence>
<dbReference type="AlphaFoldDB" id="A0A7H9B755"/>
<dbReference type="InterPro" id="IPR006984">
    <property type="entry name" value="Fcf1/UTP23"/>
</dbReference>
<organism evidence="9 10">
    <name type="scientific">Zygotorulaspora mrakii</name>
    <name type="common">Zygosaccharomyces mrakii</name>
    <dbReference type="NCBI Taxonomy" id="42260"/>
    <lineage>
        <taxon>Eukaryota</taxon>
        <taxon>Fungi</taxon>
        <taxon>Dikarya</taxon>
        <taxon>Ascomycota</taxon>
        <taxon>Saccharomycotina</taxon>
        <taxon>Saccharomycetes</taxon>
        <taxon>Saccharomycetales</taxon>
        <taxon>Saccharomycetaceae</taxon>
        <taxon>Zygotorulaspora</taxon>
    </lineage>
</organism>